<evidence type="ECO:0000313" key="3">
    <source>
        <dbReference type="Proteomes" id="UP001642406"/>
    </source>
</evidence>
<accession>A0ABP0CWN3</accession>
<evidence type="ECO:0000256" key="1">
    <source>
        <dbReference type="SAM" id="SignalP"/>
    </source>
</evidence>
<feature type="signal peptide" evidence="1">
    <location>
        <begin position="1"/>
        <end position="23"/>
    </location>
</feature>
<dbReference type="Proteomes" id="UP001642406">
    <property type="component" value="Unassembled WGS sequence"/>
</dbReference>
<keyword evidence="1" id="KW-0732">Signal</keyword>
<dbReference type="SUPFAM" id="SSF49785">
    <property type="entry name" value="Galactose-binding domain-like"/>
    <property type="match status" value="1"/>
</dbReference>
<proteinExistence type="predicted"/>
<feature type="chain" id="PRO_5046223547" description="Ig-like domain-containing protein" evidence="1">
    <location>
        <begin position="24"/>
        <end position="194"/>
    </location>
</feature>
<gene>
    <name evidence="2" type="ORF">SBRCBS47491_009682</name>
</gene>
<comment type="caution">
    <text evidence="2">The sequence shown here is derived from an EMBL/GenBank/DDBJ whole genome shotgun (WGS) entry which is preliminary data.</text>
</comment>
<protein>
    <recommendedName>
        <fullName evidence="4">Ig-like domain-containing protein</fullName>
    </recommendedName>
</protein>
<dbReference type="InterPro" id="IPR008979">
    <property type="entry name" value="Galactose-bd-like_sf"/>
</dbReference>
<keyword evidence="3" id="KW-1185">Reference proteome</keyword>
<reference evidence="2 3" key="1">
    <citation type="submission" date="2024-01" db="EMBL/GenBank/DDBJ databases">
        <authorList>
            <person name="Allen C."/>
            <person name="Tagirdzhanova G."/>
        </authorList>
    </citation>
    <scope>NUCLEOTIDE SEQUENCE [LARGE SCALE GENOMIC DNA]</scope>
</reference>
<evidence type="ECO:0000313" key="2">
    <source>
        <dbReference type="EMBL" id="CAK7236572.1"/>
    </source>
</evidence>
<name>A0ABP0CWN3_9PEZI</name>
<dbReference type="EMBL" id="CAWUHC010000162">
    <property type="protein sequence ID" value="CAK7236572.1"/>
    <property type="molecule type" value="Genomic_DNA"/>
</dbReference>
<sequence length="194" mass="20278">MKLTPALSRISAVGLFLGAPASAAVCKPPAVSTPSGPTPEYCATNFIADGDFKEADTTSYWQTSGQFQSSSTACTSANGACAKIYQLSHTGTSSILQTLTGMTVSGTYILQFEYLIDFADAVFECNIAATQSDGTTSNTPFVIDSTITGWTPYSQTFTSNVPTSEFSCWVTTDNIGGNGAISFAALSITKVCDN</sequence>
<dbReference type="Gene3D" id="2.60.120.260">
    <property type="entry name" value="Galactose-binding domain-like"/>
    <property type="match status" value="1"/>
</dbReference>
<organism evidence="2 3">
    <name type="scientific">Sporothrix bragantina</name>
    <dbReference type="NCBI Taxonomy" id="671064"/>
    <lineage>
        <taxon>Eukaryota</taxon>
        <taxon>Fungi</taxon>
        <taxon>Dikarya</taxon>
        <taxon>Ascomycota</taxon>
        <taxon>Pezizomycotina</taxon>
        <taxon>Sordariomycetes</taxon>
        <taxon>Sordariomycetidae</taxon>
        <taxon>Ophiostomatales</taxon>
        <taxon>Ophiostomataceae</taxon>
        <taxon>Sporothrix</taxon>
    </lineage>
</organism>
<evidence type="ECO:0008006" key="4">
    <source>
        <dbReference type="Google" id="ProtNLM"/>
    </source>
</evidence>